<gene>
    <name evidence="8" type="ORF">JZO67_003094</name>
</gene>
<comment type="similarity">
    <text evidence="6">Belongs to the DarT ADP-ribosyltransferase family.</text>
</comment>
<evidence type="ECO:0000256" key="5">
    <source>
        <dbReference type="ARBA" id="ARBA00023125"/>
    </source>
</evidence>
<feature type="domain" description="DarT" evidence="7">
    <location>
        <begin position="34"/>
        <end position="242"/>
    </location>
</feature>
<keyword evidence="5 6" id="KW-0238">DNA-binding</keyword>
<dbReference type="Proteomes" id="UP000664357">
    <property type="component" value="Unassembled WGS sequence"/>
</dbReference>
<comment type="caution">
    <text evidence="6">Lacks conserved residue(s) required for the propagation of feature annotation.</text>
</comment>
<keyword evidence="4" id="KW-0548">Nucleotidyltransferase</keyword>
<dbReference type="PROSITE" id="PS52018">
    <property type="entry name" value="DART"/>
    <property type="match status" value="1"/>
</dbReference>
<keyword evidence="2" id="KW-0328">Glycosyltransferase</keyword>
<keyword evidence="9" id="KW-1185">Reference proteome</keyword>
<dbReference type="RefSeq" id="WP_207702258.1">
    <property type="nucleotide sequence ID" value="NZ_JAFREL020000002.1"/>
</dbReference>
<evidence type="ECO:0000256" key="4">
    <source>
        <dbReference type="ARBA" id="ARBA00022695"/>
    </source>
</evidence>
<evidence type="ECO:0000256" key="6">
    <source>
        <dbReference type="PROSITE-ProRule" id="PRU01362"/>
    </source>
</evidence>
<proteinExistence type="inferred from homology"/>
<keyword evidence="3" id="KW-0808">Transferase</keyword>
<keyword evidence="1 6" id="KW-1277">Toxin-antitoxin system</keyword>
<sequence>MNFTREQEFYDAINTLIWSNDSQDLSEKERAYAEYVYHFTDIRNAASILNTGKILSRNKAKELNLMLNDNASESVISGTGFYVKDYVRFYFRPKTPTQYRNEGIMSKTEIENSDFKAHCPVPVFFLFNSWEILGLKEVYFSRETLAKRYNVELYNSVAEFKQLPFDLILHNRSLYNNPKKSAIISHRQAELVVKDEFTIDKLKYIYVRSLPEKEFLLAMLDPEIRILYEDIILVDNKKNYFYGSRAYLIDSTIDSKSITLKFNPGNSDPEFEVRMEIFDSEKGGYFWGPKRIKLTDMPIIDLSKENLQHYEVNVYLDDIKIYQNRYDAVSTDLPF</sequence>
<evidence type="ECO:0000313" key="9">
    <source>
        <dbReference type="Proteomes" id="UP000664357"/>
    </source>
</evidence>
<evidence type="ECO:0000313" key="8">
    <source>
        <dbReference type="EMBL" id="MEO1771120.1"/>
    </source>
</evidence>
<reference evidence="8 9" key="1">
    <citation type="submission" date="2024-02" db="EMBL/GenBank/DDBJ databases">
        <title>The Genome Sequence of Enterococcus sp. DIV0159.</title>
        <authorList>
            <person name="Earl A."/>
            <person name="Manson A."/>
            <person name="Gilmore M."/>
            <person name="Sanders J."/>
            <person name="Shea T."/>
            <person name="Howe W."/>
            <person name="Livny J."/>
            <person name="Cuomo C."/>
            <person name="Neafsey D."/>
            <person name="Birren B."/>
        </authorList>
    </citation>
    <scope>NUCLEOTIDE SEQUENCE [LARGE SCALE GENOMIC DNA]</scope>
    <source>
        <strain evidence="8 9">665A</strain>
    </source>
</reference>
<evidence type="ECO:0000259" key="7">
    <source>
        <dbReference type="PROSITE" id="PS52018"/>
    </source>
</evidence>
<evidence type="ECO:0000256" key="2">
    <source>
        <dbReference type="ARBA" id="ARBA00022676"/>
    </source>
</evidence>
<name>A0ABV0ER51_9ENTE</name>
<protein>
    <recommendedName>
        <fullName evidence="7">DarT domain-containing protein</fullName>
    </recommendedName>
</protein>
<organism evidence="8 9">
    <name type="scientific">Candidatus Enterococcus ferrettii</name>
    <dbReference type="NCBI Taxonomy" id="2815324"/>
    <lineage>
        <taxon>Bacteria</taxon>
        <taxon>Bacillati</taxon>
        <taxon>Bacillota</taxon>
        <taxon>Bacilli</taxon>
        <taxon>Lactobacillales</taxon>
        <taxon>Enterococcaceae</taxon>
        <taxon>Enterococcus</taxon>
    </lineage>
</organism>
<comment type="caution">
    <text evidence="8">The sequence shown here is derived from an EMBL/GenBank/DDBJ whole genome shotgun (WGS) entry which is preliminary data.</text>
</comment>
<accession>A0ABV0ER51</accession>
<dbReference type="InterPro" id="IPR029494">
    <property type="entry name" value="DarT"/>
</dbReference>
<dbReference type="EMBL" id="JAFREL020000002">
    <property type="protein sequence ID" value="MEO1771120.1"/>
    <property type="molecule type" value="Genomic_DNA"/>
</dbReference>
<evidence type="ECO:0000256" key="3">
    <source>
        <dbReference type="ARBA" id="ARBA00022679"/>
    </source>
</evidence>
<dbReference type="Pfam" id="PF14487">
    <property type="entry name" value="DarT"/>
    <property type="match status" value="1"/>
</dbReference>
<evidence type="ECO:0000256" key="1">
    <source>
        <dbReference type="ARBA" id="ARBA00022649"/>
    </source>
</evidence>